<dbReference type="Proteomes" id="UP000092460">
    <property type="component" value="Unassembled WGS sequence"/>
</dbReference>
<keyword evidence="3" id="KW-1185">Reference proteome</keyword>
<reference evidence="3" key="1">
    <citation type="submission" date="2015-01" db="EMBL/GenBank/DDBJ databases">
        <authorList>
            <person name="Aksoy S."/>
            <person name="Warren W."/>
            <person name="Wilson R.K."/>
        </authorList>
    </citation>
    <scope>NUCLEOTIDE SEQUENCE [LARGE SCALE GENOMIC DNA]</scope>
    <source>
        <strain evidence="3">IAEA</strain>
    </source>
</reference>
<dbReference type="VEuPathDB" id="VectorBase:GPPI021506"/>
<evidence type="ECO:0008006" key="4">
    <source>
        <dbReference type="Google" id="ProtNLM"/>
    </source>
</evidence>
<keyword evidence="1" id="KW-0812">Transmembrane</keyword>
<dbReference type="EMBL" id="JXJN01009689">
    <property type="status" value="NOT_ANNOTATED_CDS"/>
    <property type="molecule type" value="Genomic_DNA"/>
</dbReference>
<protein>
    <recommendedName>
        <fullName evidence="4">Transmembrane protein</fullName>
    </recommendedName>
</protein>
<proteinExistence type="predicted"/>
<feature type="transmembrane region" description="Helical" evidence="1">
    <location>
        <begin position="59"/>
        <end position="80"/>
    </location>
</feature>
<organism evidence="2 3">
    <name type="scientific">Glossina palpalis gambiensis</name>
    <dbReference type="NCBI Taxonomy" id="67801"/>
    <lineage>
        <taxon>Eukaryota</taxon>
        <taxon>Metazoa</taxon>
        <taxon>Ecdysozoa</taxon>
        <taxon>Arthropoda</taxon>
        <taxon>Hexapoda</taxon>
        <taxon>Insecta</taxon>
        <taxon>Pterygota</taxon>
        <taxon>Neoptera</taxon>
        <taxon>Endopterygota</taxon>
        <taxon>Diptera</taxon>
        <taxon>Brachycera</taxon>
        <taxon>Muscomorpha</taxon>
        <taxon>Hippoboscoidea</taxon>
        <taxon>Glossinidae</taxon>
        <taxon>Glossina</taxon>
    </lineage>
</organism>
<accession>A0A1B0B7M6</accession>
<dbReference type="EnsemblMetazoa" id="GPPI021506-RA">
    <property type="protein sequence ID" value="GPPI021506-PA"/>
    <property type="gene ID" value="GPPI021506"/>
</dbReference>
<keyword evidence="1" id="KW-1133">Transmembrane helix</keyword>
<sequence>MQGKEETIQYKKLIFQQLQEDEEEEEKERVFCILYIKCRKKRKIVHKLMDNHVVEKLKLAQNIISLGFFLDAFYGFILFIH</sequence>
<keyword evidence="1" id="KW-0472">Membrane</keyword>
<reference evidence="2" key="2">
    <citation type="submission" date="2020-05" db="UniProtKB">
        <authorList>
            <consortium name="EnsemblMetazoa"/>
        </authorList>
    </citation>
    <scope>IDENTIFICATION</scope>
    <source>
        <strain evidence="2">IAEA</strain>
    </source>
</reference>
<evidence type="ECO:0000313" key="3">
    <source>
        <dbReference type="Proteomes" id="UP000092460"/>
    </source>
</evidence>
<name>A0A1B0B7M6_9MUSC</name>
<evidence type="ECO:0000313" key="2">
    <source>
        <dbReference type="EnsemblMetazoa" id="GPPI021506-PA"/>
    </source>
</evidence>
<dbReference type="AlphaFoldDB" id="A0A1B0B7M6"/>
<evidence type="ECO:0000256" key="1">
    <source>
        <dbReference type="SAM" id="Phobius"/>
    </source>
</evidence>